<accession>A0ABV5G3V5</accession>
<sequence>MSWKEKPTPSRASTIRRERQVSDLMSRSVSFRSFRLVTSMWIPFGQDGWYICRGHDGGRRGVCRTTYSRRCRGGKRRGAEGLRRRRERRFPADRRRRCRSPWPRRRR</sequence>
<name>A0ABV5G3V5_9MICC</name>
<gene>
    <name evidence="1" type="ORF">ACFFX0_21370</name>
</gene>
<dbReference type="Proteomes" id="UP001589575">
    <property type="component" value="Unassembled WGS sequence"/>
</dbReference>
<evidence type="ECO:0000313" key="1">
    <source>
        <dbReference type="EMBL" id="MFB9073608.1"/>
    </source>
</evidence>
<organism evidence="1 2">
    <name type="scientific">Citricoccus parietis</name>
    <dbReference type="NCBI Taxonomy" id="592307"/>
    <lineage>
        <taxon>Bacteria</taxon>
        <taxon>Bacillati</taxon>
        <taxon>Actinomycetota</taxon>
        <taxon>Actinomycetes</taxon>
        <taxon>Micrococcales</taxon>
        <taxon>Micrococcaceae</taxon>
        <taxon>Citricoccus</taxon>
    </lineage>
</organism>
<proteinExistence type="predicted"/>
<comment type="caution">
    <text evidence="1">The sequence shown here is derived from an EMBL/GenBank/DDBJ whole genome shotgun (WGS) entry which is preliminary data.</text>
</comment>
<protein>
    <submittedName>
        <fullName evidence="1">Uncharacterized protein</fullName>
    </submittedName>
</protein>
<keyword evidence="2" id="KW-1185">Reference proteome</keyword>
<reference evidence="1 2" key="1">
    <citation type="submission" date="2024-09" db="EMBL/GenBank/DDBJ databases">
        <authorList>
            <person name="Sun Q."/>
            <person name="Mori K."/>
        </authorList>
    </citation>
    <scope>NUCLEOTIDE SEQUENCE [LARGE SCALE GENOMIC DNA]</scope>
    <source>
        <strain evidence="1 2">CCM 7609</strain>
    </source>
</reference>
<dbReference type="EMBL" id="JBHMFI010000001">
    <property type="protein sequence ID" value="MFB9073608.1"/>
    <property type="molecule type" value="Genomic_DNA"/>
</dbReference>
<evidence type="ECO:0000313" key="2">
    <source>
        <dbReference type="Proteomes" id="UP001589575"/>
    </source>
</evidence>